<protein>
    <submittedName>
        <fullName evidence="7">MFS transporter</fullName>
    </submittedName>
</protein>
<feature type="transmembrane region" description="Helical" evidence="5">
    <location>
        <begin position="135"/>
        <end position="154"/>
    </location>
</feature>
<dbReference type="PANTHER" id="PTHR23521">
    <property type="entry name" value="TRANSPORTER MFS SUPERFAMILY"/>
    <property type="match status" value="1"/>
</dbReference>
<evidence type="ECO:0000313" key="8">
    <source>
        <dbReference type="Proteomes" id="UP000053260"/>
    </source>
</evidence>
<accession>A0A124IDG1</accession>
<feature type="transmembrane region" description="Helical" evidence="5">
    <location>
        <begin position="102"/>
        <end position="123"/>
    </location>
</feature>
<comment type="subcellular location">
    <subcellularLocation>
        <location evidence="1">Cell membrane</location>
        <topology evidence="1">Multi-pass membrane protein</topology>
    </subcellularLocation>
</comment>
<proteinExistence type="predicted"/>
<dbReference type="GO" id="GO:0022857">
    <property type="term" value="F:transmembrane transporter activity"/>
    <property type="evidence" value="ECO:0007669"/>
    <property type="project" value="InterPro"/>
</dbReference>
<keyword evidence="8" id="KW-1185">Reference proteome</keyword>
<evidence type="ECO:0000256" key="5">
    <source>
        <dbReference type="SAM" id="Phobius"/>
    </source>
</evidence>
<dbReference type="InterPro" id="IPR020846">
    <property type="entry name" value="MFS_dom"/>
</dbReference>
<sequence length="413" mass="42474">MPVPARHVQLALIALVQVLGMAMWFSASAVVPALRETWHIGSAQAVWLTASVQVGFVIGAVTSAVLNLPDRIAPQRVMAVGALGAAAATLAVPVFAHGLLSAVAFRLLVGVCLAGVYPVGMKLMASWFRSAGRGLALGVLVGALTLGSALPQLINGLSGLPWQGVLAAAAALGVMAAVLAVLLVRPGPHLAGGGTRHRPRYAVEMFRERGPLLANLGYFGHMWELYALWTWLPAFLLASTARDGAPAPSRAVLGLVAFAVIGLAGAAGCLLGGWAADRYGRAPTAGTALVVSGACCAFSPLIFTAPWTVRVVALLVWGAAVIADSGVFSTVLSEVADQRYTGTALTAQTAIGFLLTVVTINLVPVLADQTGWRFAFLALAPGPVLGALAMRALARHTKRAATRKPAVAAEEAV</sequence>
<feature type="transmembrane region" description="Helical" evidence="5">
    <location>
        <begin position="160"/>
        <end position="184"/>
    </location>
</feature>
<dbReference type="RefSeq" id="WP_067034443.1">
    <property type="nucleotide sequence ID" value="NZ_KQ949124.1"/>
</dbReference>
<organism evidence="7 8">
    <name type="scientific">Streptomyces dysideae</name>
    <dbReference type="NCBI Taxonomy" id="909626"/>
    <lineage>
        <taxon>Bacteria</taxon>
        <taxon>Bacillati</taxon>
        <taxon>Actinomycetota</taxon>
        <taxon>Actinomycetes</taxon>
        <taxon>Kitasatosporales</taxon>
        <taxon>Streptomycetaceae</taxon>
        <taxon>Streptomyces</taxon>
    </lineage>
</organism>
<feature type="transmembrane region" description="Helical" evidence="5">
    <location>
        <begin position="372"/>
        <end position="394"/>
    </location>
</feature>
<dbReference type="InterPro" id="IPR011701">
    <property type="entry name" value="MFS"/>
</dbReference>
<feature type="transmembrane region" description="Helical" evidence="5">
    <location>
        <begin position="286"/>
        <end position="305"/>
    </location>
</feature>
<feature type="transmembrane region" description="Helical" evidence="5">
    <location>
        <begin position="311"/>
        <end position="332"/>
    </location>
</feature>
<keyword evidence="3 5" id="KW-1133">Transmembrane helix</keyword>
<dbReference type="PROSITE" id="PS50850">
    <property type="entry name" value="MFS"/>
    <property type="match status" value="1"/>
</dbReference>
<dbReference type="InterPro" id="IPR036259">
    <property type="entry name" value="MFS_trans_sf"/>
</dbReference>
<feature type="transmembrane region" description="Helical" evidence="5">
    <location>
        <begin position="212"/>
        <end position="232"/>
    </location>
</feature>
<feature type="transmembrane region" description="Helical" evidence="5">
    <location>
        <begin position="77"/>
        <end position="96"/>
    </location>
</feature>
<evidence type="ECO:0000256" key="3">
    <source>
        <dbReference type="ARBA" id="ARBA00022989"/>
    </source>
</evidence>
<feature type="transmembrane region" description="Helical" evidence="5">
    <location>
        <begin position="45"/>
        <end position="65"/>
    </location>
</feature>
<evidence type="ECO:0000256" key="1">
    <source>
        <dbReference type="ARBA" id="ARBA00004651"/>
    </source>
</evidence>
<dbReference type="Pfam" id="PF07690">
    <property type="entry name" value="MFS_1"/>
    <property type="match status" value="1"/>
</dbReference>
<evidence type="ECO:0000256" key="2">
    <source>
        <dbReference type="ARBA" id="ARBA00022692"/>
    </source>
</evidence>
<reference evidence="7 8" key="1">
    <citation type="submission" date="2015-10" db="EMBL/GenBank/DDBJ databases">
        <title>Draft genome sequence of Streptomyces sp. RV15, isolated from a marine sponge.</title>
        <authorList>
            <person name="Ruckert C."/>
            <person name="Abdelmohsen U.R."/>
            <person name="Winkler A."/>
            <person name="Hentschel U."/>
            <person name="Kalinowski J."/>
            <person name="Kampfer P."/>
            <person name="Glaeser S."/>
        </authorList>
    </citation>
    <scope>NUCLEOTIDE SEQUENCE [LARGE SCALE GENOMIC DNA]</scope>
    <source>
        <strain evidence="7 8">RV15</strain>
    </source>
</reference>
<keyword evidence="2 5" id="KW-0812">Transmembrane</keyword>
<dbReference type="EMBL" id="LMXB01000125">
    <property type="protein sequence ID" value="KUO15032.1"/>
    <property type="molecule type" value="Genomic_DNA"/>
</dbReference>
<feature type="transmembrane region" description="Helical" evidence="5">
    <location>
        <begin position="344"/>
        <end position="366"/>
    </location>
</feature>
<comment type="caution">
    <text evidence="7">The sequence shown here is derived from an EMBL/GenBank/DDBJ whole genome shotgun (WGS) entry which is preliminary data.</text>
</comment>
<evidence type="ECO:0000313" key="7">
    <source>
        <dbReference type="EMBL" id="KUO15032.1"/>
    </source>
</evidence>
<evidence type="ECO:0000259" key="6">
    <source>
        <dbReference type="PROSITE" id="PS50850"/>
    </source>
</evidence>
<dbReference type="Proteomes" id="UP000053260">
    <property type="component" value="Unassembled WGS sequence"/>
</dbReference>
<keyword evidence="4 5" id="KW-0472">Membrane</keyword>
<dbReference type="SUPFAM" id="SSF103473">
    <property type="entry name" value="MFS general substrate transporter"/>
    <property type="match status" value="1"/>
</dbReference>
<feature type="domain" description="Major facilitator superfamily (MFS) profile" evidence="6">
    <location>
        <begin position="6"/>
        <end position="398"/>
    </location>
</feature>
<dbReference type="GO" id="GO:0005886">
    <property type="term" value="C:plasma membrane"/>
    <property type="evidence" value="ECO:0007669"/>
    <property type="project" value="UniProtKB-SubCell"/>
</dbReference>
<evidence type="ECO:0000256" key="4">
    <source>
        <dbReference type="ARBA" id="ARBA00023136"/>
    </source>
</evidence>
<dbReference type="PANTHER" id="PTHR23521:SF3">
    <property type="entry name" value="MFS TRANSPORTER"/>
    <property type="match status" value="1"/>
</dbReference>
<dbReference type="Gene3D" id="1.20.1250.20">
    <property type="entry name" value="MFS general substrate transporter like domains"/>
    <property type="match status" value="2"/>
</dbReference>
<dbReference type="AlphaFoldDB" id="A0A124IDG1"/>
<gene>
    <name evidence="7" type="ORF">AQJ91_43625</name>
</gene>
<feature type="transmembrane region" description="Helical" evidence="5">
    <location>
        <begin position="252"/>
        <end position="274"/>
    </location>
</feature>
<name>A0A124IDG1_9ACTN</name>